<dbReference type="Gene3D" id="3.30.70.270">
    <property type="match status" value="1"/>
</dbReference>
<sequence>MKSISKDLLGLLTSLFVILGLDNLQLSALTTSSISSHTKILAALSVLVIIAGWKFWTRHSVYLPLFLVISTSLTLSAHSATQHAVHPFSLLETALLGILVYFSYAVSRWISYISDELEQMLLKNIHKPIAKLTESLSDINNCLYQSRRSGHPLSVIMLDVKHNSSMDSLSRTQQTLLRELAERYIKRYLNARLIDRIVTGFRRSDMVVMCTESDSRLLVMCPSADVEERNTLIQRIQGCATKDLEIPVSIGAASFPNDGFTLDALIQAAESNMTEGNTVETVEETEEKAA</sequence>
<dbReference type="InterPro" id="IPR029787">
    <property type="entry name" value="Nucleotide_cyclase"/>
</dbReference>
<feature type="transmembrane region" description="Helical" evidence="1">
    <location>
        <begin position="37"/>
        <end position="56"/>
    </location>
</feature>
<feature type="transmembrane region" description="Helical" evidence="1">
    <location>
        <begin position="61"/>
        <end position="78"/>
    </location>
</feature>
<keyword evidence="1" id="KW-0812">Transmembrane</keyword>
<protein>
    <submittedName>
        <fullName evidence="3">GGDEF domain-containing protein</fullName>
    </submittedName>
</protein>
<dbReference type="EMBL" id="OX458333">
    <property type="protein sequence ID" value="CAI8821109.1"/>
    <property type="molecule type" value="Genomic_DNA"/>
</dbReference>
<organism evidence="3 4">
    <name type="scientific">Methylocaldum szegediense</name>
    <dbReference type="NCBI Taxonomy" id="73780"/>
    <lineage>
        <taxon>Bacteria</taxon>
        <taxon>Pseudomonadati</taxon>
        <taxon>Pseudomonadota</taxon>
        <taxon>Gammaproteobacteria</taxon>
        <taxon>Methylococcales</taxon>
        <taxon>Methylococcaceae</taxon>
        <taxon>Methylocaldum</taxon>
    </lineage>
</organism>
<reference evidence="3 4" key="1">
    <citation type="submission" date="2023-03" db="EMBL/GenBank/DDBJ databases">
        <authorList>
            <person name="Pearce D."/>
        </authorList>
    </citation>
    <scope>NUCLEOTIDE SEQUENCE [LARGE SCALE GENOMIC DNA]</scope>
    <source>
        <strain evidence="3">Msz</strain>
    </source>
</reference>
<evidence type="ECO:0000313" key="3">
    <source>
        <dbReference type="EMBL" id="CAI8821109.1"/>
    </source>
</evidence>
<feature type="domain" description="GGDEF" evidence="2">
    <location>
        <begin position="151"/>
        <end position="284"/>
    </location>
</feature>
<dbReference type="InterPro" id="IPR043128">
    <property type="entry name" value="Rev_trsase/Diguanyl_cyclase"/>
</dbReference>
<accession>A0ABN8X726</accession>
<evidence type="ECO:0000259" key="2">
    <source>
        <dbReference type="PROSITE" id="PS50887"/>
    </source>
</evidence>
<dbReference type="Proteomes" id="UP001162030">
    <property type="component" value="Chromosome"/>
</dbReference>
<evidence type="ECO:0000313" key="4">
    <source>
        <dbReference type="Proteomes" id="UP001162030"/>
    </source>
</evidence>
<gene>
    <name evidence="3" type="ORF">MSZNOR_1962</name>
</gene>
<proteinExistence type="predicted"/>
<dbReference type="SUPFAM" id="SSF55073">
    <property type="entry name" value="Nucleotide cyclase"/>
    <property type="match status" value="1"/>
</dbReference>
<keyword evidence="1" id="KW-1133">Transmembrane helix</keyword>
<dbReference type="PROSITE" id="PS50887">
    <property type="entry name" value="GGDEF"/>
    <property type="match status" value="1"/>
</dbReference>
<evidence type="ECO:0000256" key="1">
    <source>
        <dbReference type="SAM" id="Phobius"/>
    </source>
</evidence>
<name>A0ABN8X726_9GAMM</name>
<dbReference type="InterPro" id="IPR000160">
    <property type="entry name" value="GGDEF_dom"/>
</dbReference>
<keyword evidence="4" id="KW-1185">Reference proteome</keyword>
<keyword evidence="1" id="KW-0472">Membrane</keyword>
<feature type="transmembrane region" description="Helical" evidence="1">
    <location>
        <begin position="84"/>
        <end position="104"/>
    </location>
</feature>
<dbReference type="RefSeq" id="WP_026610327.1">
    <property type="nucleotide sequence ID" value="NZ_OX458333.1"/>
</dbReference>